<dbReference type="GO" id="GO:0032259">
    <property type="term" value="P:methylation"/>
    <property type="evidence" value="ECO:0007669"/>
    <property type="project" value="UniProtKB-KW"/>
</dbReference>
<accession>A0A7W8CQD0</accession>
<dbReference type="Gene3D" id="3.40.50.150">
    <property type="entry name" value="Vaccinia Virus protein VP39"/>
    <property type="match status" value="1"/>
</dbReference>
<feature type="domain" description="Methyltransferase type 12" evidence="1">
    <location>
        <begin position="48"/>
        <end position="146"/>
    </location>
</feature>
<protein>
    <submittedName>
        <fullName evidence="2">tRNA (Cmo5U34)-methyltransferase</fullName>
        <ecNumber evidence="2">2.1.1.-</ecNumber>
    </submittedName>
</protein>
<dbReference type="PANTHER" id="PTHR43861">
    <property type="entry name" value="TRANS-ACONITATE 2-METHYLTRANSFERASE-RELATED"/>
    <property type="match status" value="1"/>
</dbReference>
<dbReference type="GO" id="GO:0008168">
    <property type="term" value="F:methyltransferase activity"/>
    <property type="evidence" value="ECO:0007669"/>
    <property type="project" value="UniProtKB-KW"/>
</dbReference>
<dbReference type="RefSeq" id="WP_241666187.1">
    <property type="nucleotide sequence ID" value="NZ_JACHHE010000002.1"/>
</dbReference>
<keyword evidence="3" id="KW-1185">Reference proteome</keyword>
<dbReference type="Pfam" id="PF08242">
    <property type="entry name" value="Methyltransf_12"/>
    <property type="match status" value="1"/>
</dbReference>
<dbReference type="SUPFAM" id="SSF53335">
    <property type="entry name" value="S-adenosyl-L-methionine-dependent methyltransferases"/>
    <property type="match status" value="1"/>
</dbReference>
<gene>
    <name evidence="2" type="ORF">HNQ44_001121</name>
</gene>
<dbReference type="EC" id="2.1.1.-" evidence="2"/>
<proteinExistence type="predicted"/>
<keyword evidence="2" id="KW-0808">Transferase</keyword>
<evidence type="ECO:0000259" key="1">
    <source>
        <dbReference type="Pfam" id="PF08242"/>
    </source>
</evidence>
<sequence>MSDKMAFDSDIAQEYDKGVRRTLPTYDQLLRLSHTFLRSKLEAEAAVLIVGGGGGNELKTFGPPNPEWCFTAVDPSKAMLEAARMKAQQNDMEERTILIHGTVEDVPEEKLFDAATCLLVLHFVAEVEDKLMLLKKLRSHLKHGAPLVLASKYGDPQDEEFQEQVALWKNYWLDMTNLSEEKVENLMKSTLVEASIPEEKLRDLLMEAGFQKITKFFKTNHFGGWICYAG</sequence>
<dbReference type="InterPro" id="IPR013217">
    <property type="entry name" value="Methyltransf_12"/>
</dbReference>
<reference evidence="2 3" key="1">
    <citation type="submission" date="2020-08" db="EMBL/GenBank/DDBJ databases">
        <title>Genomic Encyclopedia of Type Strains, Phase IV (KMG-IV): sequencing the most valuable type-strain genomes for metagenomic binning, comparative biology and taxonomic classification.</title>
        <authorList>
            <person name="Goeker M."/>
        </authorList>
    </citation>
    <scope>NUCLEOTIDE SEQUENCE [LARGE SCALE GENOMIC DNA]</scope>
    <source>
        <strain evidence="2 3">DSM 15895</strain>
    </source>
</reference>
<name>A0A7W8CQD0_9BACL</name>
<organism evidence="2 3">
    <name type="scientific">Planococcus koreensis</name>
    <dbReference type="NCBI Taxonomy" id="112331"/>
    <lineage>
        <taxon>Bacteria</taxon>
        <taxon>Bacillati</taxon>
        <taxon>Bacillota</taxon>
        <taxon>Bacilli</taxon>
        <taxon>Bacillales</taxon>
        <taxon>Caryophanaceae</taxon>
        <taxon>Planococcus</taxon>
    </lineage>
</organism>
<keyword evidence="2" id="KW-0489">Methyltransferase</keyword>
<dbReference type="InterPro" id="IPR029063">
    <property type="entry name" value="SAM-dependent_MTases_sf"/>
</dbReference>
<comment type="caution">
    <text evidence="2">The sequence shown here is derived from an EMBL/GenBank/DDBJ whole genome shotgun (WGS) entry which is preliminary data.</text>
</comment>
<dbReference type="EMBL" id="JACHHE010000002">
    <property type="protein sequence ID" value="MBB5179697.1"/>
    <property type="molecule type" value="Genomic_DNA"/>
</dbReference>
<evidence type="ECO:0000313" key="3">
    <source>
        <dbReference type="Proteomes" id="UP000525923"/>
    </source>
</evidence>
<dbReference type="AlphaFoldDB" id="A0A7W8CQD0"/>
<evidence type="ECO:0000313" key="2">
    <source>
        <dbReference type="EMBL" id="MBB5179697.1"/>
    </source>
</evidence>
<dbReference type="Proteomes" id="UP000525923">
    <property type="component" value="Unassembled WGS sequence"/>
</dbReference>
<dbReference type="CDD" id="cd02440">
    <property type="entry name" value="AdoMet_MTases"/>
    <property type="match status" value="1"/>
</dbReference>